<organism evidence="2 3">
    <name type="scientific">Trema orientale</name>
    <name type="common">Charcoal tree</name>
    <name type="synonym">Celtis orientalis</name>
    <dbReference type="NCBI Taxonomy" id="63057"/>
    <lineage>
        <taxon>Eukaryota</taxon>
        <taxon>Viridiplantae</taxon>
        <taxon>Streptophyta</taxon>
        <taxon>Embryophyta</taxon>
        <taxon>Tracheophyta</taxon>
        <taxon>Spermatophyta</taxon>
        <taxon>Magnoliopsida</taxon>
        <taxon>eudicotyledons</taxon>
        <taxon>Gunneridae</taxon>
        <taxon>Pentapetalae</taxon>
        <taxon>rosids</taxon>
        <taxon>fabids</taxon>
        <taxon>Rosales</taxon>
        <taxon>Cannabaceae</taxon>
        <taxon>Trema</taxon>
    </lineage>
</organism>
<dbReference type="InParanoid" id="A0A2P5BB57"/>
<name>A0A2P5BB57_TREOI</name>
<dbReference type="Proteomes" id="UP000237000">
    <property type="component" value="Unassembled WGS sequence"/>
</dbReference>
<feature type="region of interest" description="Disordered" evidence="1">
    <location>
        <begin position="1"/>
        <end position="40"/>
    </location>
</feature>
<comment type="caution">
    <text evidence="2">The sequence shown here is derived from an EMBL/GenBank/DDBJ whole genome shotgun (WGS) entry which is preliminary data.</text>
</comment>
<protein>
    <submittedName>
        <fullName evidence="2">Uncharacterized protein</fullName>
    </submittedName>
</protein>
<sequence>MMIGKEDNGKIGFENGPPGEEKRKGEEEEERVSGSEEEGEAMVWVSTFLRPLPNIALRA</sequence>
<keyword evidence="3" id="KW-1185">Reference proteome</keyword>
<accession>A0A2P5BB57</accession>
<proteinExistence type="predicted"/>
<dbReference type="EMBL" id="JXTC01000562">
    <property type="protein sequence ID" value="PON46008.1"/>
    <property type="molecule type" value="Genomic_DNA"/>
</dbReference>
<gene>
    <name evidence="2" type="ORF">TorRG33x02_327230</name>
</gene>
<dbReference type="AlphaFoldDB" id="A0A2P5BB57"/>
<reference evidence="3" key="1">
    <citation type="submission" date="2016-06" db="EMBL/GenBank/DDBJ databases">
        <title>Parallel loss of symbiosis genes in relatives of nitrogen-fixing non-legume Parasponia.</title>
        <authorList>
            <person name="Van Velzen R."/>
            <person name="Holmer R."/>
            <person name="Bu F."/>
            <person name="Rutten L."/>
            <person name="Van Zeijl A."/>
            <person name="Liu W."/>
            <person name="Santuari L."/>
            <person name="Cao Q."/>
            <person name="Sharma T."/>
            <person name="Shen D."/>
            <person name="Roswanjaya Y."/>
            <person name="Wardhani T."/>
            <person name="Kalhor M.S."/>
            <person name="Jansen J."/>
            <person name="Van den Hoogen J."/>
            <person name="Gungor B."/>
            <person name="Hartog M."/>
            <person name="Hontelez J."/>
            <person name="Verver J."/>
            <person name="Yang W.-C."/>
            <person name="Schijlen E."/>
            <person name="Repin R."/>
            <person name="Schilthuizen M."/>
            <person name="Schranz E."/>
            <person name="Heidstra R."/>
            <person name="Miyata K."/>
            <person name="Fedorova E."/>
            <person name="Kohlen W."/>
            <person name="Bisseling T."/>
            <person name="Smit S."/>
            <person name="Geurts R."/>
        </authorList>
    </citation>
    <scope>NUCLEOTIDE SEQUENCE [LARGE SCALE GENOMIC DNA]</scope>
    <source>
        <strain evidence="3">cv. RG33-2</strain>
    </source>
</reference>
<evidence type="ECO:0000256" key="1">
    <source>
        <dbReference type="SAM" id="MobiDB-lite"/>
    </source>
</evidence>
<evidence type="ECO:0000313" key="3">
    <source>
        <dbReference type="Proteomes" id="UP000237000"/>
    </source>
</evidence>
<evidence type="ECO:0000313" key="2">
    <source>
        <dbReference type="EMBL" id="PON46008.1"/>
    </source>
</evidence>
<feature type="compositionally biased region" description="Basic and acidic residues" evidence="1">
    <location>
        <begin position="19"/>
        <end position="34"/>
    </location>
</feature>